<dbReference type="InterPro" id="IPR021272">
    <property type="entry name" value="DUF2851"/>
</dbReference>
<accession>A0A563DBM1</accession>
<reference evidence="1 2" key="1">
    <citation type="submission" date="2019-02" db="EMBL/GenBank/DDBJ databases">
        <title>Apibacter muscae sp. nov.: a novel member of the house fly microbiota.</title>
        <authorList>
            <person name="Park R."/>
        </authorList>
    </citation>
    <scope>NUCLEOTIDE SEQUENCE [LARGE SCALE GENOMIC DNA]</scope>
    <source>
        <strain evidence="1 2">AL1</strain>
    </source>
</reference>
<evidence type="ECO:0000313" key="2">
    <source>
        <dbReference type="Proteomes" id="UP000319499"/>
    </source>
</evidence>
<dbReference type="Pfam" id="PF11013">
    <property type="entry name" value="DUF2851"/>
    <property type="match status" value="1"/>
</dbReference>
<dbReference type="OrthoDB" id="1005072at2"/>
<sequence length="453" mass="53282">MFTYYKIKTSINHIEVFNFLYNFNYTEIIPMINEKFLHYVWQFKRFNFLNLKTTDGESLEIINTGIYNNNQGPDFKCAQIKINDLLWNGNVEIHLKSSDWNKHKHEGDDFYKSIVLHVVYEHDQQISSLKNQSVSTLELKSYIDKVLIDNYVKLIQQNYTFIPCEKFCNSDLLSKLSFSYESLYLDKLQSKCEQIYNLYKSKKNNWEAVLASILAYTMGLKINAESFEEIFNSIDFKIIQKNSYNSLLLESLFFGLTHQLSDYSDEYPRNLKKEFDFLRVKFNITDIKILLNFFRLRPGNFPTIRLSQLASLLTQYQNLFSYVVGAKNIQQYYVLLDEVQASSYWNNHFTFDKISTLHSVKKLTSSQKELIIMNCFLPVKFAYSKSIGQSMDEEIISLISELKAEKNSIIDNFEKLGLNLKNALETQAILYLYKEKCSKVKCLECSIGYHLLQ</sequence>
<dbReference type="AlphaFoldDB" id="A0A563DBM1"/>
<dbReference type="EMBL" id="SELH01000022">
    <property type="protein sequence ID" value="TWP27459.1"/>
    <property type="molecule type" value="Genomic_DNA"/>
</dbReference>
<dbReference type="RefSeq" id="WP_146292855.1">
    <property type="nucleotide sequence ID" value="NZ_SELH01000022.1"/>
</dbReference>
<name>A0A563DBM1_9FLAO</name>
<dbReference type="Proteomes" id="UP000319499">
    <property type="component" value="Unassembled WGS sequence"/>
</dbReference>
<protein>
    <submittedName>
        <fullName evidence="1">DUF2851 family protein</fullName>
    </submittedName>
</protein>
<gene>
    <name evidence="1" type="ORF">ETU09_07350</name>
</gene>
<comment type="caution">
    <text evidence="1">The sequence shown here is derived from an EMBL/GenBank/DDBJ whole genome shotgun (WGS) entry which is preliminary data.</text>
</comment>
<evidence type="ECO:0000313" key="1">
    <source>
        <dbReference type="EMBL" id="TWP27459.1"/>
    </source>
</evidence>
<proteinExistence type="predicted"/>
<organism evidence="1 2">
    <name type="scientific">Apibacter muscae</name>
    <dbReference type="NCBI Taxonomy" id="2509004"/>
    <lineage>
        <taxon>Bacteria</taxon>
        <taxon>Pseudomonadati</taxon>
        <taxon>Bacteroidota</taxon>
        <taxon>Flavobacteriia</taxon>
        <taxon>Flavobacteriales</taxon>
        <taxon>Weeksellaceae</taxon>
        <taxon>Apibacter</taxon>
    </lineage>
</organism>
<keyword evidence="2" id="KW-1185">Reference proteome</keyword>